<dbReference type="Pfam" id="PF20990">
    <property type="entry name" value="DUF2207_C"/>
    <property type="match status" value="1"/>
</dbReference>
<dbReference type="AlphaFoldDB" id="A0A4U0EW73"/>
<keyword evidence="2" id="KW-1133">Transmembrane helix</keyword>
<evidence type="ECO:0000256" key="3">
    <source>
        <dbReference type="SAM" id="SignalP"/>
    </source>
</evidence>
<feature type="compositionally biased region" description="Gly residues" evidence="1">
    <location>
        <begin position="557"/>
        <end position="577"/>
    </location>
</feature>
<sequence>MKQLFFIILLVTSSFSLFSQSERVLSFHSDIEVDTSSTITVKESIKVYANGTIFKRGITRTIPTVMVDSSGNRVKLDYKIVSVERDGSKSKYHTEKSSNNMTIYVGESDVFLSEGEYHYTITYSMSGQIRFFDTYDEIYWNVNGFDWALPFGQVSSKITLPDGGNIIQNACYTGSYGSNSSNCNSTTLSKNIISFTADNLRAGENLTIAVGFNKGIVNQPPPPPPPTFLQKFGALILSGFISLALLFYYGFTWLKFGIDPPKPTVYPQFEVPNNMTPASIGMLDKFRYHGDLITGSILNLAVKGYLKIEEDNEDYVFGLFKSKQFTIRKVKDDSGELNDEERILFKKLFSSASTLVLDGKYNSKVQSAVSAFKSSLRKQHKSLIYQGFNFKFWLVPILTIFAYIFIFIFLTTQYFQGEHDVLVLIVFLVVNFTFFLIYQYLIRKPSVEKLKLKSLIDGFKMYMSAAEEKQIAHFNPPHLTPEIFETLLPYAVVLGAEDVWGEKFQNLIDKSLIDQSYQPTWYSGGRIGNFAAFNHTLNSSLSNSISKSATPPSSSGSGSGGGGFSGGGGGGGGGGGW</sequence>
<feature type="chain" id="PRO_5020439695" evidence="3">
    <location>
        <begin position="20"/>
        <end position="577"/>
    </location>
</feature>
<feature type="domain" description="DUF2207" evidence="4">
    <location>
        <begin position="24"/>
        <end position="212"/>
    </location>
</feature>
<feature type="domain" description="Predicted membrane protein YciQ-like C-terminal" evidence="5">
    <location>
        <begin position="268"/>
        <end position="504"/>
    </location>
</feature>
<dbReference type="Pfam" id="PF09972">
    <property type="entry name" value="DUF2207"/>
    <property type="match status" value="1"/>
</dbReference>
<evidence type="ECO:0000313" key="7">
    <source>
        <dbReference type="Proteomes" id="UP000307657"/>
    </source>
</evidence>
<feature type="transmembrane region" description="Helical" evidence="2">
    <location>
        <begin position="232"/>
        <end position="251"/>
    </location>
</feature>
<comment type="caution">
    <text evidence="6">The sequence shown here is derived from an EMBL/GenBank/DDBJ whole genome shotgun (WGS) entry which is preliminary data.</text>
</comment>
<protein>
    <submittedName>
        <fullName evidence="6">DUF2207 domain-containing protein</fullName>
    </submittedName>
</protein>
<dbReference type="InterPro" id="IPR018702">
    <property type="entry name" value="DUF2207"/>
</dbReference>
<name>A0A4U0EW73_9FLAO</name>
<feature type="transmembrane region" description="Helical" evidence="2">
    <location>
        <begin position="392"/>
        <end position="415"/>
    </location>
</feature>
<evidence type="ECO:0000256" key="2">
    <source>
        <dbReference type="SAM" id="Phobius"/>
    </source>
</evidence>
<proteinExistence type="predicted"/>
<dbReference type="InterPro" id="IPR048389">
    <property type="entry name" value="YciQ-like_C"/>
</dbReference>
<evidence type="ECO:0000256" key="1">
    <source>
        <dbReference type="SAM" id="MobiDB-lite"/>
    </source>
</evidence>
<accession>A0A4U0EW73</accession>
<dbReference type="RefSeq" id="WP_136843246.1">
    <property type="nucleotide sequence ID" value="NZ_SUPL01000004.1"/>
</dbReference>
<dbReference type="OrthoDB" id="9767603at2"/>
<evidence type="ECO:0000313" key="6">
    <source>
        <dbReference type="EMBL" id="TJY35998.1"/>
    </source>
</evidence>
<feature type="region of interest" description="Disordered" evidence="1">
    <location>
        <begin position="544"/>
        <end position="577"/>
    </location>
</feature>
<keyword evidence="7" id="KW-1185">Reference proteome</keyword>
<gene>
    <name evidence="6" type="ORF">E5167_09045</name>
</gene>
<keyword evidence="3" id="KW-0732">Signal</keyword>
<feature type="transmembrane region" description="Helical" evidence="2">
    <location>
        <begin position="421"/>
        <end position="441"/>
    </location>
</feature>
<dbReference type="EMBL" id="SUPL01000004">
    <property type="protein sequence ID" value="TJY35998.1"/>
    <property type="molecule type" value="Genomic_DNA"/>
</dbReference>
<organism evidence="6 7">
    <name type="scientific">Pontimicrobium aquaticum</name>
    <dbReference type="NCBI Taxonomy" id="2565367"/>
    <lineage>
        <taxon>Bacteria</taxon>
        <taxon>Pseudomonadati</taxon>
        <taxon>Bacteroidota</taxon>
        <taxon>Flavobacteriia</taxon>
        <taxon>Flavobacteriales</taxon>
        <taxon>Flavobacteriaceae</taxon>
        <taxon>Pontimicrobium</taxon>
    </lineage>
</organism>
<reference evidence="6 7" key="1">
    <citation type="submission" date="2019-04" db="EMBL/GenBank/DDBJ databases">
        <title>Lacinutrix sp. nov., isolated from marine water.</title>
        <authorList>
            <person name="Kim W."/>
        </authorList>
    </citation>
    <scope>NUCLEOTIDE SEQUENCE [LARGE SCALE GENOMIC DNA]</scope>
    <source>
        <strain evidence="6 7">CAU 1491</strain>
    </source>
</reference>
<dbReference type="Proteomes" id="UP000307657">
    <property type="component" value="Unassembled WGS sequence"/>
</dbReference>
<evidence type="ECO:0000259" key="4">
    <source>
        <dbReference type="Pfam" id="PF09972"/>
    </source>
</evidence>
<keyword evidence="2" id="KW-0812">Transmembrane</keyword>
<feature type="compositionally biased region" description="Low complexity" evidence="1">
    <location>
        <begin position="544"/>
        <end position="556"/>
    </location>
</feature>
<evidence type="ECO:0000259" key="5">
    <source>
        <dbReference type="Pfam" id="PF20990"/>
    </source>
</evidence>
<keyword evidence="2" id="KW-0472">Membrane</keyword>
<feature type="signal peptide" evidence="3">
    <location>
        <begin position="1"/>
        <end position="19"/>
    </location>
</feature>